<evidence type="ECO:0000313" key="3">
    <source>
        <dbReference type="Proteomes" id="UP000183832"/>
    </source>
</evidence>
<dbReference type="OrthoDB" id="6600770at2759"/>
<reference evidence="2 3" key="1">
    <citation type="submission" date="2015-04" db="EMBL/GenBank/DDBJ databases">
        <authorList>
            <person name="Syromyatnikov M.Y."/>
            <person name="Popov V.N."/>
        </authorList>
    </citation>
    <scope>NUCLEOTIDE SEQUENCE [LARGE SCALE GENOMIC DNA]</scope>
</reference>
<organism evidence="2 3">
    <name type="scientific">Clunio marinus</name>
    <dbReference type="NCBI Taxonomy" id="568069"/>
    <lineage>
        <taxon>Eukaryota</taxon>
        <taxon>Metazoa</taxon>
        <taxon>Ecdysozoa</taxon>
        <taxon>Arthropoda</taxon>
        <taxon>Hexapoda</taxon>
        <taxon>Insecta</taxon>
        <taxon>Pterygota</taxon>
        <taxon>Neoptera</taxon>
        <taxon>Endopterygota</taxon>
        <taxon>Diptera</taxon>
        <taxon>Nematocera</taxon>
        <taxon>Chironomoidea</taxon>
        <taxon>Chironomidae</taxon>
        <taxon>Clunio</taxon>
    </lineage>
</organism>
<evidence type="ECO:0000313" key="2">
    <source>
        <dbReference type="EMBL" id="CRL01660.1"/>
    </source>
</evidence>
<name>A0A1J1IQ47_9DIPT</name>
<dbReference type="Proteomes" id="UP000183832">
    <property type="component" value="Unassembled WGS sequence"/>
</dbReference>
<gene>
    <name evidence="2" type="ORF">CLUMA_CG014882</name>
</gene>
<dbReference type="AlphaFoldDB" id="A0A1J1IQ47"/>
<dbReference type="EMBL" id="CVRI01000056">
    <property type="protein sequence ID" value="CRL01660.1"/>
    <property type="molecule type" value="Genomic_DNA"/>
</dbReference>
<accession>A0A1J1IQ47</accession>
<feature type="region of interest" description="Disordered" evidence="1">
    <location>
        <begin position="407"/>
        <end position="439"/>
    </location>
</feature>
<sequence length="557" mass="63550">METFLQSKEIKIPKPLVKSNKMSPSKIEFKSSFARSLSYNCNYHENHNEESKSLDFEINLSQCPDQCNGTESDNACCDENGQKLTSSDENLGIGNFIESFNKSDEDKERQLWSKRQHQQISSDSHHNSSDAEIFRLRKECQNLIEENRRLQLNGKHPMKISSLPFSSVQLDCSSGVENVVLQTKIETLQWQLRQVESSRQMYRAIMEEVARYLEKCHLNFELLQQREKARLMERSKSITHIAKTKITDTSLATCAVKDARSRSSTNLLSVNTLTPQRPQKSGTLLSDLSYSAFKDFTWRRTPKNKTVNSSEHKPENAFKEIQAQQSSPIFVGSKQWNKNEREFDAEKLSKEAFRLSRTVQNFLNTHEPILTQTESATETNSFERTTSDHQRNDFLFGFDRESHSSLRSTDEYSVHSSSNSSNSKEEEDPAILPNTSSKKLNSILTKSATKSKRFSTCHQTEDESGFSSMNSFHEIGLPLHSTMLSLNTSILSTSANESASDTLTFKKDELKDDIGLPMSPATKLPNNHRKYDSAPITQISKMKILENDENSMKVLWV</sequence>
<protein>
    <submittedName>
        <fullName evidence="2">CLUMA_CG014882, isoform A</fullName>
    </submittedName>
</protein>
<keyword evidence="3" id="KW-1185">Reference proteome</keyword>
<evidence type="ECO:0000256" key="1">
    <source>
        <dbReference type="SAM" id="MobiDB-lite"/>
    </source>
</evidence>
<proteinExistence type="predicted"/>